<evidence type="ECO:0000313" key="2">
    <source>
        <dbReference type="EMBL" id="PPR99705.1"/>
    </source>
</evidence>
<protein>
    <submittedName>
        <fullName evidence="2">Uncharacterized protein</fullName>
    </submittedName>
</protein>
<dbReference type="AlphaFoldDB" id="A0A2P5X8P5"/>
<proteinExistence type="predicted"/>
<feature type="region of interest" description="Disordered" evidence="1">
    <location>
        <begin position="46"/>
        <end position="73"/>
    </location>
</feature>
<dbReference type="EMBL" id="KZ665446">
    <property type="protein sequence ID" value="PPR99705.1"/>
    <property type="molecule type" value="Genomic_DNA"/>
</dbReference>
<accession>A0A2P5X8P5</accession>
<dbReference type="Proteomes" id="UP000239757">
    <property type="component" value="Unassembled WGS sequence"/>
</dbReference>
<gene>
    <name evidence="2" type="ORF">GOBAR_AA20963</name>
</gene>
<organism evidence="2 3">
    <name type="scientific">Gossypium barbadense</name>
    <name type="common">Sea Island cotton</name>
    <name type="synonym">Hibiscus barbadensis</name>
    <dbReference type="NCBI Taxonomy" id="3634"/>
    <lineage>
        <taxon>Eukaryota</taxon>
        <taxon>Viridiplantae</taxon>
        <taxon>Streptophyta</taxon>
        <taxon>Embryophyta</taxon>
        <taxon>Tracheophyta</taxon>
        <taxon>Spermatophyta</taxon>
        <taxon>Magnoliopsida</taxon>
        <taxon>eudicotyledons</taxon>
        <taxon>Gunneridae</taxon>
        <taxon>Pentapetalae</taxon>
        <taxon>rosids</taxon>
        <taxon>malvids</taxon>
        <taxon>Malvales</taxon>
        <taxon>Malvaceae</taxon>
        <taxon>Malvoideae</taxon>
        <taxon>Gossypium</taxon>
    </lineage>
</organism>
<reference evidence="2 3" key="1">
    <citation type="submission" date="2015-01" db="EMBL/GenBank/DDBJ databases">
        <title>Genome of allotetraploid Gossypium barbadense reveals genomic plasticity and fiber elongation in cotton evolution.</title>
        <authorList>
            <person name="Chen X."/>
            <person name="Liu X."/>
            <person name="Zhao B."/>
            <person name="Zheng H."/>
            <person name="Hu Y."/>
            <person name="Lu G."/>
            <person name="Yang C."/>
            <person name="Chen J."/>
            <person name="Shan C."/>
            <person name="Zhang L."/>
            <person name="Zhou Y."/>
            <person name="Wang L."/>
            <person name="Guo W."/>
            <person name="Bai Y."/>
            <person name="Ruan J."/>
            <person name="Shangguan X."/>
            <person name="Mao Y."/>
            <person name="Jiang J."/>
            <person name="Zhu Y."/>
            <person name="Lei J."/>
            <person name="Kang H."/>
            <person name="Chen S."/>
            <person name="He X."/>
            <person name="Wang R."/>
            <person name="Wang Y."/>
            <person name="Chen J."/>
            <person name="Wang L."/>
            <person name="Yu S."/>
            <person name="Wang B."/>
            <person name="Wei J."/>
            <person name="Song S."/>
            <person name="Lu X."/>
            <person name="Gao Z."/>
            <person name="Gu W."/>
            <person name="Deng X."/>
            <person name="Ma D."/>
            <person name="Wang S."/>
            <person name="Liang W."/>
            <person name="Fang L."/>
            <person name="Cai C."/>
            <person name="Zhu X."/>
            <person name="Zhou B."/>
            <person name="Zhang Y."/>
            <person name="Chen Z."/>
            <person name="Xu S."/>
            <person name="Zhu R."/>
            <person name="Wang S."/>
            <person name="Zhang T."/>
            <person name="Zhao G."/>
        </authorList>
    </citation>
    <scope>NUCLEOTIDE SEQUENCE [LARGE SCALE GENOMIC DNA]</scope>
    <source>
        <strain evidence="3">cv. Xinhai21</strain>
        <tissue evidence="2">Leaf</tissue>
    </source>
</reference>
<evidence type="ECO:0000256" key="1">
    <source>
        <dbReference type="SAM" id="MobiDB-lite"/>
    </source>
</evidence>
<sequence>MATQASSLTLIGQMSPQGISTMFHMRMIERRRGFDPPQHHLIQSAEQKDPEDITNNVPPQHEDPPSQPPPIHRPVHAAVSLSYISERLTRFEQVSDFIAVIKSSKAHYYLGNCNSTGKRFSTTAMSYSNTTIATTRYNILLAQDLWTNEPLPPPEYPLPLSSSPWPIILHNSNSRNSSTNSGSFTSLSLSYI</sequence>
<name>A0A2P5X8P5_GOSBA</name>
<evidence type="ECO:0000313" key="3">
    <source>
        <dbReference type="Proteomes" id="UP000239757"/>
    </source>
</evidence>